<feature type="region of interest" description="Disordered" evidence="1">
    <location>
        <begin position="137"/>
        <end position="156"/>
    </location>
</feature>
<evidence type="ECO:0000313" key="2">
    <source>
        <dbReference type="EMBL" id="OQS34155.1"/>
    </source>
</evidence>
<evidence type="ECO:0000313" key="3">
    <source>
        <dbReference type="Proteomes" id="UP000192721"/>
    </source>
</evidence>
<evidence type="ECO:0000256" key="1">
    <source>
        <dbReference type="SAM" id="MobiDB-lite"/>
    </source>
</evidence>
<sequence length="156" mass="17246">MGKKILKLKFKGSDFGYVRMVKGSDTFYGGGSEKEAIEFELIAYKGSSKRFYYKVAGTKDSYMDFSLSSSVVKITKPFLSVESSTICAWELIDNELHAILADKDTTKAISRSAADPESKALYANSFVDVNHCEVSIENSTGKSSNSEKPELQHELV</sequence>
<dbReference type="EMBL" id="MUKV01000034">
    <property type="protein sequence ID" value="OQS34155.1"/>
    <property type="molecule type" value="Genomic_DNA"/>
</dbReference>
<dbReference type="AlphaFoldDB" id="A0A1W0CHF0"/>
<name>A0A1W0CHF0_9NEIS</name>
<reference evidence="2 3" key="1">
    <citation type="submission" date="2017-02" db="EMBL/GenBank/DDBJ databases">
        <title>Chromobacterium haemolyticum H5244.</title>
        <authorList>
            <person name="Gulvik C.A."/>
        </authorList>
    </citation>
    <scope>NUCLEOTIDE SEQUENCE [LARGE SCALE GENOMIC DNA]</scope>
    <source>
        <strain evidence="2 3">H5244</strain>
    </source>
</reference>
<proteinExistence type="predicted"/>
<accession>A0A1W0CHF0</accession>
<protein>
    <submittedName>
        <fullName evidence="2">Uncharacterized protein</fullName>
    </submittedName>
</protein>
<feature type="compositionally biased region" description="Basic and acidic residues" evidence="1">
    <location>
        <begin position="145"/>
        <end position="156"/>
    </location>
</feature>
<dbReference type="Proteomes" id="UP000192721">
    <property type="component" value="Unassembled WGS sequence"/>
</dbReference>
<comment type="caution">
    <text evidence="2">The sequence shown here is derived from an EMBL/GenBank/DDBJ whole genome shotgun (WGS) entry which is preliminary data.</text>
</comment>
<gene>
    <name evidence="2" type="ORF">B0T45_19285</name>
</gene>
<organism evidence="2 3">
    <name type="scientific">Chromobacterium haemolyticum</name>
    <dbReference type="NCBI Taxonomy" id="394935"/>
    <lineage>
        <taxon>Bacteria</taxon>
        <taxon>Pseudomonadati</taxon>
        <taxon>Pseudomonadota</taxon>
        <taxon>Betaproteobacteria</taxon>
        <taxon>Neisseriales</taxon>
        <taxon>Chromobacteriaceae</taxon>
        <taxon>Chromobacterium</taxon>
    </lineage>
</organism>
<dbReference type="RefSeq" id="WP_043641000.1">
    <property type="nucleotide sequence ID" value="NZ_LXRL01000013.1"/>
</dbReference>